<feature type="non-terminal residue" evidence="2">
    <location>
        <position position="155"/>
    </location>
</feature>
<feature type="non-terminal residue" evidence="2">
    <location>
        <position position="1"/>
    </location>
</feature>
<feature type="compositionally biased region" description="Basic residues" evidence="1">
    <location>
        <begin position="100"/>
        <end position="109"/>
    </location>
</feature>
<gene>
    <name evidence="2" type="ORF">AVDCRST_MAG79-33</name>
</gene>
<evidence type="ECO:0000313" key="2">
    <source>
        <dbReference type="EMBL" id="CAA9518079.1"/>
    </source>
</evidence>
<dbReference type="AlphaFoldDB" id="A0A6J4TB60"/>
<feature type="region of interest" description="Disordered" evidence="1">
    <location>
        <begin position="1"/>
        <end position="155"/>
    </location>
</feature>
<dbReference type="EMBL" id="CADCWC010000005">
    <property type="protein sequence ID" value="CAA9518079.1"/>
    <property type="molecule type" value="Genomic_DNA"/>
</dbReference>
<feature type="compositionally biased region" description="Basic residues" evidence="1">
    <location>
        <begin position="58"/>
        <end position="74"/>
    </location>
</feature>
<reference evidence="2" key="1">
    <citation type="submission" date="2020-02" db="EMBL/GenBank/DDBJ databases">
        <authorList>
            <person name="Meier V. D."/>
        </authorList>
    </citation>
    <scope>NUCLEOTIDE SEQUENCE</scope>
    <source>
        <strain evidence="2">AVDCRST_MAG79</strain>
    </source>
</reference>
<feature type="compositionally biased region" description="Basic and acidic residues" evidence="1">
    <location>
        <begin position="1"/>
        <end position="15"/>
    </location>
</feature>
<proteinExistence type="predicted"/>
<accession>A0A6J4TB60</accession>
<sequence>ERPGRSLPRRLERARPGGVRARVHGRPALRGPVRRRAARGRRGARGARGPAVGGVPGRPRRGGRGAPARRRVRRDPREGARDEHGRARRPAAHQALRGGPGHRLRRGARKPAVPRARLLRPLRRGGAARAPPAPRHARGQGPARPARLRPRAAPV</sequence>
<feature type="compositionally biased region" description="Basic residues" evidence="1">
    <location>
        <begin position="146"/>
        <end position="155"/>
    </location>
</feature>
<feature type="compositionally biased region" description="Basic residues" evidence="1">
    <location>
        <begin position="21"/>
        <end position="45"/>
    </location>
</feature>
<feature type="compositionally biased region" description="Basic and acidic residues" evidence="1">
    <location>
        <begin position="75"/>
        <end position="85"/>
    </location>
</feature>
<organism evidence="2">
    <name type="scientific">uncultured Thermoleophilia bacterium</name>
    <dbReference type="NCBI Taxonomy" id="1497501"/>
    <lineage>
        <taxon>Bacteria</taxon>
        <taxon>Bacillati</taxon>
        <taxon>Actinomycetota</taxon>
        <taxon>Thermoleophilia</taxon>
        <taxon>environmental samples</taxon>
    </lineage>
</organism>
<protein>
    <submittedName>
        <fullName evidence="2">Uncharacterized protein</fullName>
    </submittedName>
</protein>
<name>A0A6J4TB60_9ACTN</name>
<evidence type="ECO:0000256" key="1">
    <source>
        <dbReference type="SAM" id="MobiDB-lite"/>
    </source>
</evidence>